<feature type="non-terminal residue" evidence="1">
    <location>
        <position position="51"/>
    </location>
</feature>
<accession>H1W000</accession>
<dbReference type="VEuPathDB" id="FungiDB:CH63R_01210"/>
<protein>
    <submittedName>
        <fullName evidence="1">Uncharacterized protein</fullName>
    </submittedName>
</protein>
<organism evidence="1 2">
    <name type="scientific">Colletotrichum higginsianum (strain IMI 349063)</name>
    <name type="common">Crucifer anthracnose fungus</name>
    <dbReference type="NCBI Taxonomy" id="759273"/>
    <lineage>
        <taxon>Eukaryota</taxon>
        <taxon>Fungi</taxon>
        <taxon>Dikarya</taxon>
        <taxon>Ascomycota</taxon>
        <taxon>Pezizomycotina</taxon>
        <taxon>Sordariomycetes</taxon>
        <taxon>Hypocreomycetidae</taxon>
        <taxon>Glomerellales</taxon>
        <taxon>Glomerellaceae</taxon>
        <taxon>Colletotrichum</taxon>
        <taxon>Colletotrichum destructivum species complex</taxon>
    </lineage>
</organism>
<evidence type="ECO:0000313" key="1">
    <source>
        <dbReference type="EMBL" id="CCF45812.1"/>
    </source>
</evidence>
<dbReference type="Proteomes" id="UP000007174">
    <property type="component" value="Unassembled WGS sequence"/>
</dbReference>
<reference evidence="2" key="1">
    <citation type="journal article" date="2012" name="Nat. Genet.">
        <title>Lifestyle transitions in plant pathogenic Colletotrichum fungi deciphered by genome and transcriptome analyses.</title>
        <authorList>
            <person name="O'Connell R.J."/>
            <person name="Thon M.R."/>
            <person name="Hacquard S."/>
            <person name="Amyotte S.G."/>
            <person name="Kleemann J."/>
            <person name="Torres M.F."/>
            <person name="Damm U."/>
            <person name="Buiate E.A."/>
            <person name="Epstein L."/>
            <person name="Alkan N."/>
            <person name="Altmueller J."/>
            <person name="Alvarado-Balderrama L."/>
            <person name="Bauser C.A."/>
            <person name="Becker C."/>
            <person name="Birren B.W."/>
            <person name="Chen Z."/>
            <person name="Choi J."/>
            <person name="Crouch J.A."/>
            <person name="Duvick J.P."/>
            <person name="Farman M.A."/>
            <person name="Gan P."/>
            <person name="Heiman D."/>
            <person name="Henrissat B."/>
            <person name="Howard R.J."/>
            <person name="Kabbage M."/>
            <person name="Koch C."/>
            <person name="Kracher B."/>
            <person name="Kubo Y."/>
            <person name="Law A.D."/>
            <person name="Lebrun M.-H."/>
            <person name="Lee Y.-H."/>
            <person name="Miyara I."/>
            <person name="Moore N."/>
            <person name="Neumann U."/>
            <person name="Nordstroem K."/>
            <person name="Panaccione D.G."/>
            <person name="Panstruga R."/>
            <person name="Place M."/>
            <person name="Proctor R.H."/>
            <person name="Prusky D."/>
            <person name="Rech G."/>
            <person name="Reinhardt R."/>
            <person name="Rollins J.A."/>
            <person name="Rounsley S."/>
            <person name="Schardl C.L."/>
            <person name="Schwartz D.C."/>
            <person name="Shenoy N."/>
            <person name="Shirasu K."/>
            <person name="Sikhakolli U.R."/>
            <person name="Stueber K."/>
            <person name="Sukno S.A."/>
            <person name="Sweigard J.A."/>
            <person name="Takano Y."/>
            <person name="Takahara H."/>
            <person name="Trail F."/>
            <person name="van der Does H.C."/>
            <person name="Voll L.M."/>
            <person name="Will I."/>
            <person name="Young S."/>
            <person name="Zeng Q."/>
            <person name="Zhang J."/>
            <person name="Zhou S."/>
            <person name="Dickman M.B."/>
            <person name="Schulze-Lefert P."/>
            <person name="Ver Loren van Themaat E."/>
            <person name="Ma L.-J."/>
            <person name="Vaillancourt L.J."/>
        </authorList>
    </citation>
    <scope>NUCLEOTIDE SEQUENCE [LARGE SCALE GENOMIC DNA]</scope>
    <source>
        <strain evidence="2">IMI 349063</strain>
    </source>
</reference>
<sequence>MPYFSLEEFRVFSGFALIGLVNTILPSIVHAANYLIIPYPRHVVILVELLP</sequence>
<name>H1W000_COLHI</name>
<dbReference type="HOGENOM" id="CLU_3111899_0_0_1"/>
<dbReference type="AlphaFoldDB" id="H1W000"/>
<proteinExistence type="predicted"/>
<dbReference type="EMBL" id="CACQ02008074">
    <property type="protein sequence ID" value="CCF45812.1"/>
    <property type="molecule type" value="Genomic_DNA"/>
</dbReference>
<gene>
    <name evidence="1" type="ORF">CH063_14768</name>
</gene>
<evidence type="ECO:0000313" key="2">
    <source>
        <dbReference type="Proteomes" id="UP000007174"/>
    </source>
</evidence>